<dbReference type="InterPro" id="IPR010982">
    <property type="entry name" value="Lambda_DNA-bd_dom_sf"/>
</dbReference>
<evidence type="ECO:0000313" key="3">
    <source>
        <dbReference type="EMBL" id="RPF54047.1"/>
    </source>
</evidence>
<dbReference type="GO" id="GO:0003677">
    <property type="term" value="F:DNA binding"/>
    <property type="evidence" value="ECO:0007669"/>
    <property type="project" value="InterPro"/>
</dbReference>
<feature type="domain" description="HTH cro/C1-type" evidence="2">
    <location>
        <begin position="12"/>
        <end position="61"/>
    </location>
</feature>
<comment type="caution">
    <text evidence="3">The sequence shown here is derived from an EMBL/GenBank/DDBJ whole genome shotgun (WGS) entry which is preliminary data.</text>
</comment>
<keyword evidence="1" id="KW-0802">TPR repeat</keyword>
<dbReference type="InterPro" id="IPR019734">
    <property type="entry name" value="TPR_rpt"/>
</dbReference>
<dbReference type="Proteomes" id="UP000276443">
    <property type="component" value="Unassembled WGS sequence"/>
</dbReference>
<sequence>MKLDGKLIKWHRTNQKLTQEQLAEGICSVTQLSKIENSQIHANVDVLTQIADRLQFPSHKFTKPVDEQLKALIEEWLSAIHEFDLPNVNRIYAELKHLEKEALHYDLEFLYDLAYFGYTLITKQLKEANQLNEKIMKYEAIFNEIHPYSYHKFIAKYLKDKSLYFDSLRHLEIAEGILQDEDDPELFILLAGVHSQLDHILSSNDYARSALRIFQDKLYYTRIIECEIILSSNFILVGEYQVAEEKLQRIIALIDEKFDQSMVSKIYFQMSAVYIMRGELDAAIQLAQETLAFDINQIELMHLRYVLAHSYYLKGDYHSCDKVIQQSTEIAEEFGLDYYLIKFKTLKLLIDEEYDRLIDYLRNRALPFLNATGQAFDLKFYYKLLGKLLYQLKRYKLAAEVLLEANQQGIVTK</sequence>
<dbReference type="Gene3D" id="1.10.260.40">
    <property type="entry name" value="lambda repressor-like DNA-binding domains"/>
    <property type="match status" value="1"/>
</dbReference>
<organism evidence="3 4">
    <name type="scientific">Aquisalibacillus elongatus</name>
    <dbReference type="NCBI Taxonomy" id="485577"/>
    <lineage>
        <taxon>Bacteria</taxon>
        <taxon>Bacillati</taxon>
        <taxon>Bacillota</taxon>
        <taxon>Bacilli</taxon>
        <taxon>Bacillales</taxon>
        <taxon>Bacillaceae</taxon>
        <taxon>Aquisalibacillus</taxon>
    </lineage>
</organism>
<name>A0A3N5B9K3_9BACI</name>
<protein>
    <submittedName>
        <fullName evidence="3">Helix-turn-helix protein</fullName>
    </submittedName>
</protein>
<evidence type="ECO:0000259" key="2">
    <source>
        <dbReference type="PROSITE" id="PS50943"/>
    </source>
</evidence>
<accession>A0A3N5B9K3</accession>
<dbReference type="PROSITE" id="PS50005">
    <property type="entry name" value="TPR"/>
    <property type="match status" value="1"/>
</dbReference>
<feature type="repeat" description="TPR" evidence="1">
    <location>
        <begin position="264"/>
        <end position="297"/>
    </location>
</feature>
<dbReference type="InterPro" id="IPR001387">
    <property type="entry name" value="Cro/C1-type_HTH"/>
</dbReference>
<evidence type="ECO:0000256" key="1">
    <source>
        <dbReference type="PROSITE-ProRule" id="PRU00339"/>
    </source>
</evidence>
<proteinExistence type="predicted"/>
<dbReference type="SUPFAM" id="SSF47413">
    <property type="entry name" value="lambda repressor-like DNA-binding domains"/>
    <property type="match status" value="1"/>
</dbReference>
<dbReference type="Gene3D" id="1.25.40.10">
    <property type="entry name" value="Tetratricopeptide repeat domain"/>
    <property type="match status" value="1"/>
</dbReference>
<dbReference type="InterPro" id="IPR011990">
    <property type="entry name" value="TPR-like_helical_dom_sf"/>
</dbReference>
<dbReference type="EMBL" id="RKRF01000008">
    <property type="protein sequence ID" value="RPF54047.1"/>
    <property type="molecule type" value="Genomic_DNA"/>
</dbReference>
<dbReference type="SUPFAM" id="SSF48452">
    <property type="entry name" value="TPR-like"/>
    <property type="match status" value="1"/>
</dbReference>
<dbReference type="AlphaFoldDB" id="A0A3N5B9K3"/>
<dbReference type="PROSITE" id="PS50943">
    <property type="entry name" value="HTH_CROC1"/>
    <property type="match status" value="1"/>
</dbReference>
<dbReference type="OrthoDB" id="252257at2"/>
<dbReference type="RefSeq" id="WP_124220746.1">
    <property type="nucleotide sequence ID" value="NZ_RKRF01000008.1"/>
</dbReference>
<reference evidence="3 4" key="1">
    <citation type="submission" date="2018-11" db="EMBL/GenBank/DDBJ databases">
        <title>Genomic Encyclopedia of Type Strains, Phase IV (KMG-IV): sequencing the most valuable type-strain genomes for metagenomic binning, comparative biology and taxonomic classification.</title>
        <authorList>
            <person name="Goeker M."/>
        </authorList>
    </citation>
    <scope>NUCLEOTIDE SEQUENCE [LARGE SCALE GENOMIC DNA]</scope>
    <source>
        <strain evidence="3 4">DSM 18090</strain>
    </source>
</reference>
<gene>
    <name evidence="3" type="ORF">EDC24_1235</name>
</gene>
<dbReference type="CDD" id="cd00093">
    <property type="entry name" value="HTH_XRE"/>
    <property type="match status" value="1"/>
</dbReference>
<evidence type="ECO:0000313" key="4">
    <source>
        <dbReference type="Proteomes" id="UP000276443"/>
    </source>
</evidence>
<dbReference type="Pfam" id="PF01381">
    <property type="entry name" value="HTH_3"/>
    <property type="match status" value="1"/>
</dbReference>
<dbReference type="SMART" id="SM00530">
    <property type="entry name" value="HTH_XRE"/>
    <property type="match status" value="1"/>
</dbReference>
<keyword evidence="4" id="KW-1185">Reference proteome</keyword>